<sequence>MHHPLHKRHPLTLLTNTDDYTCDVCNQEHYYPSFAYRCSEHKWCFMVDLKCATTWLGIIENHHHKFRLSRRKDMEFNCDVCGMKGSNTVYICSICQLLVHKYCTSLPGHVRTRAHPHPLMLRWSVERIIYTSGEVCKLCYTNMDKSRGFYYCEPCRYIAHNTCAVKESIGDDDEIGASKADVAQQQITSGDLQDKIKHFSHQQHFLTLIIGHHEEVIIRCAEEEQQKCHFFLHTNCARLPSERLHPFHPQHPLILLSKAPSIDGVFECDMCNTLSQGFVYSCEKCNFYLDLQCNLLPDSLEHKAHYYHPLILNKGNIAQMSLQGDLIKEKVSDYCLGCGCQPVVRFSCFLGKDCPVNFHCCIRCVKLPVIARHKYVNHPLKLTYERVTDDVGYCEICEGKRDPKHWFYRCGKCDFDFHSECVLERYPQIKLGSSYKHDAHPQPVTLVDKIKSVIPKDKRYKDFLPCELCGEPCQGLVYECSECNINIHRKGCCHKQ</sequence>
<gene>
    <name evidence="4" type="primary">LOC110769568</name>
</gene>
<name>A0A6P5TQK4_PRUAV</name>
<feature type="domain" description="DC1" evidence="2">
    <location>
        <begin position="246"/>
        <end position="293"/>
    </location>
</feature>
<reference evidence="4" key="1">
    <citation type="submission" date="2025-08" db="UniProtKB">
        <authorList>
            <consortium name="RefSeq"/>
        </authorList>
    </citation>
    <scope>IDENTIFICATION</scope>
</reference>
<proteinExistence type="predicted"/>
<dbReference type="PANTHER" id="PTHR32410:SF216">
    <property type="entry name" value="PHORBOL-ESTER_DAG-TYPE DOMAIN-CONTAINING PROTEIN"/>
    <property type="match status" value="1"/>
</dbReference>
<evidence type="ECO:0000259" key="2">
    <source>
        <dbReference type="Pfam" id="PF03107"/>
    </source>
</evidence>
<feature type="domain" description="DC1" evidence="2">
    <location>
        <begin position="377"/>
        <end position="422"/>
    </location>
</feature>
<organism evidence="3 4">
    <name type="scientific">Prunus avium</name>
    <name type="common">Cherry</name>
    <name type="synonym">Cerasus avium</name>
    <dbReference type="NCBI Taxonomy" id="42229"/>
    <lineage>
        <taxon>Eukaryota</taxon>
        <taxon>Viridiplantae</taxon>
        <taxon>Streptophyta</taxon>
        <taxon>Embryophyta</taxon>
        <taxon>Tracheophyta</taxon>
        <taxon>Spermatophyta</taxon>
        <taxon>Magnoliopsida</taxon>
        <taxon>eudicotyledons</taxon>
        <taxon>Gunneridae</taxon>
        <taxon>Pentapetalae</taxon>
        <taxon>rosids</taxon>
        <taxon>fabids</taxon>
        <taxon>Rosales</taxon>
        <taxon>Rosaceae</taxon>
        <taxon>Amygdaloideae</taxon>
        <taxon>Amygdaleae</taxon>
        <taxon>Prunus</taxon>
    </lineage>
</organism>
<evidence type="ECO:0000256" key="1">
    <source>
        <dbReference type="ARBA" id="ARBA00022737"/>
    </source>
</evidence>
<keyword evidence="3" id="KW-1185">Reference proteome</keyword>
<dbReference type="Pfam" id="PF03107">
    <property type="entry name" value="C1_2"/>
    <property type="match status" value="5"/>
</dbReference>
<dbReference type="InterPro" id="IPR046349">
    <property type="entry name" value="C1-like_sf"/>
</dbReference>
<evidence type="ECO:0000313" key="3">
    <source>
        <dbReference type="Proteomes" id="UP000515124"/>
    </source>
</evidence>
<feature type="domain" description="DC1" evidence="2">
    <location>
        <begin position="61"/>
        <end position="103"/>
    </location>
</feature>
<dbReference type="InterPro" id="IPR053192">
    <property type="entry name" value="Vacuole_Formation_Reg"/>
</dbReference>
<feature type="domain" description="DC1" evidence="2">
    <location>
        <begin position="115"/>
        <end position="164"/>
    </location>
</feature>
<feature type="domain" description="DC1" evidence="2">
    <location>
        <begin position="4"/>
        <end position="52"/>
    </location>
</feature>
<evidence type="ECO:0000313" key="4">
    <source>
        <dbReference type="RefSeq" id="XP_021829259.1"/>
    </source>
</evidence>
<dbReference type="RefSeq" id="XP_021829259.1">
    <property type="nucleotide sequence ID" value="XM_021973567.1"/>
</dbReference>
<dbReference type="Proteomes" id="UP000515124">
    <property type="component" value="Unplaced"/>
</dbReference>
<dbReference type="InterPro" id="IPR004146">
    <property type="entry name" value="DC1"/>
</dbReference>
<accession>A0A6P5TQK4</accession>
<protein>
    <submittedName>
        <fullName evidence="4">Uncharacterized protein LOC110769568</fullName>
    </submittedName>
</protein>
<dbReference type="AlphaFoldDB" id="A0A6P5TQK4"/>
<dbReference type="GeneID" id="110769568"/>
<dbReference type="SUPFAM" id="SSF57889">
    <property type="entry name" value="Cysteine-rich domain"/>
    <property type="match status" value="4"/>
</dbReference>
<dbReference type="KEGG" id="pavi:110769568"/>
<keyword evidence="1" id="KW-0677">Repeat</keyword>
<dbReference type="PANTHER" id="PTHR32410">
    <property type="entry name" value="CYSTEINE/HISTIDINE-RICH C1 DOMAIN FAMILY PROTEIN"/>
    <property type="match status" value="1"/>
</dbReference>